<evidence type="ECO:0000313" key="2">
    <source>
        <dbReference type="Proteomes" id="UP000178659"/>
    </source>
</evidence>
<name>A0A1G1VBK5_9BACT</name>
<protein>
    <submittedName>
        <fullName evidence="1">Uncharacterized protein</fullName>
    </submittedName>
</protein>
<organism evidence="1 2">
    <name type="scientific">Candidatus Blackburnbacteria bacterium RIFCSPLOWO2_01_FULL_40_20</name>
    <dbReference type="NCBI Taxonomy" id="1797519"/>
    <lineage>
        <taxon>Bacteria</taxon>
        <taxon>Candidatus Blackburniibacteriota</taxon>
    </lineage>
</organism>
<sequence>MRALSGDLTWNSDDRILTWSRESMKSPGDRIFVYNEDDGLRCVDTTVYIVFLSSGRWAWVNSWSYYDGPKSRGMVARVGGDVQTLLGRNPETEEPTASEKTFLKSMWRRGLLN</sequence>
<accession>A0A1G1VBK5</accession>
<proteinExistence type="predicted"/>
<dbReference type="AlphaFoldDB" id="A0A1G1VBK5"/>
<dbReference type="EMBL" id="MHCC01000026">
    <property type="protein sequence ID" value="OGY12622.1"/>
    <property type="molecule type" value="Genomic_DNA"/>
</dbReference>
<evidence type="ECO:0000313" key="1">
    <source>
        <dbReference type="EMBL" id="OGY12622.1"/>
    </source>
</evidence>
<reference evidence="1 2" key="1">
    <citation type="journal article" date="2016" name="Nat. Commun.">
        <title>Thousands of microbial genomes shed light on interconnected biogeochemical processes in an aquifer system.</title>
        <authorList>
            <person name="Anantharaman K."/>
            <person name="Brown C.T."/>
            <person name="Hug L.A."/>
            <person name="Sharon I."/>
            <person name="Castelle C.J."/>
            <person name="Probst A.J."/>
            <person name="Thomas B.C."/>
            <person name="Singh A."/>
            <person name="Wilkins M.J."/>
            <person name="Karaoz U."/>
            <person name="Brodie E.L."/>
            <person name="Williams K.H."/>
            <person name="Hubbard S.S."/>
            <person name="Banfield J.F."/>
        </authorList>
    </citation>
    <scope>NUCLEOTIDE SEQUENCE [LARGE SCALE GENOMIC DNA]</scope>
</reference>
<gene>
    <name evidence="1" type="ORF">A3A77_05080</name>
</gene>
<comment type="caution">
    <text evidence="1">The sequence shown here is derived from an EMBL/GenBank/DDBJ whole genome shotgun (WGS) entry which is preliminary data.</text>
</comment>
<dbReference type="Proteomes" id="UP000178659">
    <property type="component" value="Unassembled WGS sequence"/>
</dbReference>